<dbReference type="Gene3D" id="3.40.50.1220">
    <property type="entry name" value="TPP-binding domain"/>
    <property type="match status" value="1"/>
</dbReference>
<comment type="catalytic activity">
    <reaction evidence="3">
        <text>N(6)-acetyl-L-lysyl-[protein] + NAD(+) + H2O = 2''-O-acetyl-ADP-D-ribose + nicotinamide + L-lysyl-[protein]</text>
        <dbReference type="Rhea" id="RHEA:43636"/>
        <dbReference type="Rhea" id="RHEA-COMP:9752"/>
        <dbReference type="Rhea" id="RHEA-COMP:10731"/>
        <dbReference type="ChEBI" id="CHEBI:15377"/>
        <dbReference type="ChEBI" id="CHEBI:17154"/>
        <dbReference type="ChEBI" id="CHEBI:29969"/>
        <dbReference type="ChEBI" id="CHEBI:57540"/>
        <dbReference type="ChEBI" id="CHEBI:61930"/>
        <dbReference type="ChEBI" id="CHEBI:83767"/>
        <dbReference type="EC" id="2.3.1.286"/>
    </reaction>
</comment>
<sequence length="250" mass="27746">MVGRGRTDRGWPDRRRAAGRRLVKIVVLTGAGISAESGLATFRDADGLWEGHRPEDVATPEAFGYDRALVQRFYDERRAALERVHPNAAHHALVELEKEFGDDLLLVTQNVDDLHERAGSRRLLHMHGSLRHVRCEECEHRFEYDGPLELEPECPECDTAALRPDIVWFGEMPHGMDEIHEALIEVEVFAAIGTSGVVYPAAGFVDYAHASGAHTFELNLAPSGGGFHTTFAGPATDVVPRWVDHLLGRD</sequence>
<evidence type="ECO:0000313" key="6">
    <source>
        <dbReference type="EMBL" id="MBC9226884.1"/>
    </source>
</evidence>
<dbReference type="InterPro" id="IPR026590">
    <property type="entry name" value="Ssirtuin_cat_dom"/>
</dbReference>
<feature type="binding site" evidence="3">
    <location>
        <position position="235"/>
    </location>
    <ligand>
        <name>NAD(+)</name>
        <dbReference type="ChEBI" id="CHEBI:57540"/>
    </ligand>
</feature>
<feature type="binding site" evidence="3">
    <location>
        <begin position="193"/>
        <end position="195"/>
    </location>
    <ligand>
        <name>NAD(+)</name>
        <dbReference type="ChEBI" id="CHEBI:57540"/>
    </ligand>
</feature>
<keyword evidence="3 4" id="KW-0862">Zinc</keyword>
<keyword evidence="3 4" id="KW-0479">Metal-binding</keyword>
<dbReference type="SUPFAM" id="SSF52467">
    <property type="entry name" value="DHS-like NAD/FAD-binding domain"/>
    <property type="match status" value="1"/>
</dbReference>
<dbReference type="Proteomes" id="UP000620591">
    <property type="component" value="Unassembled WGS sequence"/>
</dbReference>
<dbReference type="GO" id="GO:0017136">
    <property type="term" value="F:histone deacetylase activity, NAD-dependent"/>
    <property type="evidence" value="ECO:0007669"/>
    <property type="project" value="TreeGrafter"/>
</dbReference>
<dbReference type="GO" id="GO:0008270">
    <property type="term" value="F:zinc ion binding"/>
    <property type="evidence" value="ECO:0007669"/>
    <property type="project" value="UniProtKB-UniRule"/>
</dbReference>
<dbReference type="GO" id="GO:0036055">
    <property type="term" value="F:protein-succinyllysine desuccinylase activity"/>
    <property type="evidence" value="ECO:0007669"/>
    <property type="project" value="UniProtKB-UniRule"/>
</dbReference>
<comment type="catalytic activity">
    <reaction evidence="3">
        <text>N(6)-succinyl-L-lysyl-[protein] + NAD(+) + H2O = 2''-O-succinyl-ADP-D-ribose + nicotinamide + L-lysyl-[protein]</text>
        <dbReference type="Rhea" id="RHEA:47668"/>
        <dbReference type="Rhea" id="RHEA-COMP:9752"/>
        <dbReference type="Rhea" id="RHEA-COMP:11877"/>
        <dbReference type="ChEBI" id="CHEBI:15377"/>
        <dbReference type="ChEBI" id="CHEBI:17154"/>
        <dbReference type="ChEBI" id="CHEBI:29969"/>
        <dbReference type="ChEBI" id="CHEBI:57540"/>
        <dbReference type="ChEBI" id="CHEBI:87830"/>
        <dbReference type="ChEBI" id="CHEBI:87832"/>
    </reaction>
</comment>
<reference evidence="6" key="1">
    <citation type="submission" date="2020-09" db="EMBL/GenBank/DDBJ databases">
        <title>Novel species in genus Aeromicrobium.</title>
        <authorList>
            <person name="Zhang G."/>
        </authorList>
    </citation>
    <scope>NUCLEOTIDE SEQUENCE</scope>
    <source>
        <strain evidence="6">Zg-636</strain>
    </source>
</reference>
<dbReference type="InterPro" id="IPR027546">
    <property type="entry name" value="Sirtuin_class_III"/>
</dbReference>
<feature type="binding site" evidence="3 4">
    <location>
        <position position="157"/>
    </location>
    <ligand>
        <name>Zn(2+)</name>
        <dbReference type="ChEBI" id="CHEBI:29105"/>
    </ligand>
</feature>
<evidence type="ECO:0000259" key="5">
    <source>
        <dbReference type="PROSITE" id="PS50305"/>
    </source>
</evidence>
<comment type="function">
    <text evidence="3">NAD-dependent lysine deacetylase and desuccinylase that specifically removes acetyl and succinyl groups on target proteins. Modulates the activities of several proteins which are inactive in their acylated form.</text>
</comment>
<name>A0A8I0K2T5_9ACTN</name>
<dbReference type="GO" id="GO:0005737">
    <property type="term" value="C:cytoplasm"/>
    <property type="evidence" value="ECO:0007669"/>
    <property type="project" value="UniProtKB-SubCell"/>
</dbReference>
<dbReference type="AlphaFoldDB" id="A0A8I0K2T5"/>
<comment type="caution">
    <text evidence="6">The sequence shown here is derived from an EMBL/GenBank/DDBJ whole genome shotgun (WGS) entry which is preliminary data.</text>
</comment>
<feature type="binding site" evidence="3">
    <location>
        <position position="74"/>
    </location>
    <ligand>
        <name>substrate</name>
    </ligand>
</feature>
<dbReference type="CDD" id="cd01412">
    <property type="entry name" value="SIRT5_Af1_CobB"/>
    <property type="match status" value="1"/>
</dbReference>
<accession>A0A8I0K2T5</accession>
<dbReference type="PROSITE" id="PS50305">
    <property type="entry name" value="SIRTUIN"/>
    <property type="match status" value="1"/>
</dbReference>
<evidence type="ECO:0000256" key="1">
    <source>
        <dbReference type="ARBA" id="ARBA00022679"/>
    </source>
</evidence>
<comment type="caution">
    <text evidence="3">Lacks conserved residue(s) required for the propagation of feature annotation.</text>
</comment>
<dbReference type="InterPro" id="IPR003000">
    <property type="entry name" value="Sirtuin"/>
</dbReference>
<dbReference type="EC" id="2.3.1.286" evidence="3"/>
<comment type="similarity">
    <text evidence="3">Belongs to the sirtuin family. Class III subfamily.</text>
</comment>
<feature type="binding site" evidence="3">
    <location>
        <begin position="30"/>
        <end position="49"/>
    </location>
    <ligand>
        <name>NAD(+)</name>
        <dbReference type="ChEBI" id="CHEBI:57540"/>
    </ligand>
</feature>
<comment type="subcellular location">
    <subcellularLocation>
        <location evidence="3">Cytoplasm</location>
    </subcellularLocation>
</comment>
<feature type="binding site" evidence="3 4">
    <location>
        <position position="135"/>
    </location>
    <ligand>
        <name>Zn(2+)</name>
        <dbReference type="ChEBI" id="CHEBI:29105"/>
    </ligand>
</feature>
<evidence type="ECO:0000313" key="7">
    <source>
        <dbReference type="Proteomes" id="UP000620591"/>
    </source>
</evidence>
<keyword evidence="3" id="KW-0963">Cytoplasm</keyword>
<feature type="domain" description="Deacetylase sirtuin-type" evidence="5">
    <location>
        <begin position="4"/>
        <end position="249"/>
    </location>
</feature>
<dbReference type="PANTHER" id="PTHR11085">
    <property type="entry name" value="NAD-DEPENDENT PROTEIN DEACYLASE SIRTUIN-5, MITOCHONDRIAL-RELATED"/>
    <property type="match status" value="1"/>
</dbReference>
<feature type="active site" description="Proton acceptor" evidence="3 4">
    <location>
        <position position="127"/>
    </location>
</feature>
<evidence type="ECO:0000256" key="4">
    <source>
        <dbReference type="PROSITE-ProRule" id="PRU00236"/>
    </source>
</evidence>
<feature type="binding site" evidence="3">
    <location>
        <begin position="109"/>
        <end position="112"/>
    </location>
    <ligand>
        <name>NAD(+)</name>
        <dbReference type="ChEBI" id="CHEBI:57540"/>
    </ligand>
</feature>
<keyword evidence="2 3" id="KW-0520">NAD</keyword>
<feature type="binding site" evidence="3 4">
    <location>
        <position position="138"/>
    </location>
    <ligand>
        <name>Zn(2+)</name>
        <dbReference type="ChEBI" id="CHEBI:29105"/>
    </ligand>
</feature>
<protein>
    <recommendedName>
        <fullName evidence="3">NAD-dependent protein deacylase</fullName>
        <ecNumber evidence="3">2.3.1.286</ecNumber>
    </recommendedName>
    <alternativeName>
        <fullName evidence="3">Regulatory protein SIR2 homolog</fullName>
    </alternativeName>
</protein>
<dbReference type="Gene3D" id="3.30.1600.10">
    <property type="entry name" value="SIR2/SIRT2 'Small Domain"/>
    <property type="match status" value="1"/>
</dbReference>
<feature type="binding site" evidence="3 4">
    <location>
        <position position="154"/>
    </location>
    <ligand>
        <name>Zn(2+)</name>
        <dbReference type="ChEBI" id="CHEBI:29105"/>
    </ligand>
</feature>
<proteinExistence type="inferred from homology"/>
<dbReference type="EMBL" id="JACTVM010000003">
    <property type="protein sequence ID" value="MBC9226884.1"/>
    <property type="molecule type" value="Genomic_DNA"/>
</dbReference>
<gene>
    <name evidence="3" type="primary">cobB</name>
    <name evidence="6" type="ORF">IBG24_11190</name>
</gene>
<dbReference type="InterPro" id="IPR026591">
    <property type="entry name" value="Sirtuin_cat_small_dom_sf"/>
</dbReference>
<dbReference type="InterPro" id="IPR029035">
    <property type="entry name" value="DHS-like_NAD/FAD-binding_dom"/>
</dbReference>
<evidence type="ECO:0000256" key="3">
    <source>
        <dbReference type="HAMAP-Rule" id="MF_01121"/>
    </source>
</evidence>
<feature type="binding site" evidence="3">
    <location>
        <position position="77"/>
    </location>
    <ligand>
        <name>substrate</name>
    </ligand>
</feature>
<organism evidence="6 7">
    <name type="scientific">Aeromicrobium senzhongii</name>
    <dbReference type="NCBI Taxonomy" id="2663859"/>
    <lineage>
        <taxon>Bacteria</taxon>
        <taxon>Bacillati</taxon>
        <taxon>Actinomycetota</taxon>
        <taxon>Actinomycetes</taxon>
        <taxon>Propionibacteriales</taxon>
        <taxon>Nocardioidaceae</taxon>
        <taxon>Aeromicrobium</taxon>
    </lineage>
</organism>
<dbReference type="GO" id="GO:0036054">
    <property type="term" value="F:protein-malonyllysine demalonylase activity"/>
    <property type="evidence" value="ECO:0007669"/>
    <property type="project" value="InterPro"/>
</dbReference>
<dbReference type="Pfam" id="PF02146">
    <property type="entry name" value="SIR2"/>
    <property type="match status" value="1"/>
</dbReference>
<comment type="cofactor">
    <cofactor evidence="3">
        <name>Zn(2+)</name>
        <dbReference type="ChEBI" id="CHEBI:29105"/>
    </cofactor>
    <text evidence="3">Binds 1 zinc ion per subunit.</text>
</comment>
<dbReference type="GO" id="GO:0070403">
    <property type="term" value="F:NAD+ binding"/>
    <property type="evidence" value="ECO:0007669"/>
    <property type="project" value="UniProtKB-UniRule"/>
</dbReference>
<keyword evidence="1" id="KW-0808">Transferase</keyword>
<comment type="domain">
    <text evidence="3">2 residues (Tyr-74 and Arg-77) present in a large hydrophobic pocket are probably involved in substrate specificity. They are important for desuccinylation activity, but dispensable for deacetylation activity.</text>
</comment>
<dbReference type="HAMAP" id="MF_01121">
    <property type="entry name" value="Sirtuin_ClassIII"/>
    <property type="match status" value="1"/>
</dbReference>
<evidence type="ECO:0000256" key="2">
    <source>
        <dbReference type="ARBA" id="ARBA00023027"/>
    </source>
</evidence>
<dbReference type="InterPro" id="IPR050134">
    <property type="entry name" value="NAD-dep_sirtuin_deacylases"/>
</dbReference>
<dbReference type="PANTHER" id="PTHR11085:SF4">
    <property type="entry name" value="NAD-DEPENDENT PROTEIN DEACYLASE"/>
    <property type="match status" value="1"/>
</dbReference>